<accession>A0ACB0MD83</accession>
<dbReference type="EMBL" id="CASHSV030000823">
    <property type="protein sequence ID" value="CAJ2678324.1"/>
    <property type="molecule type" value="Genomic_DNA"/>
</dbReference>
<gene>
    <name evidence="1" type="ORF">MILVUS5_LOCUS40629</name>
</gene>
<evidence type="ECO:0000313" key="1">
    <source>
        <dbReference type="EMBL" id="CAJ2678324.1"/>
    </source>
</evidence>
<name>A0ACB0MD83_TRIPR</name>
<proteinExistence type="predicted"/>
<sequence>MSSVTATSSLVAPTTNTNSNSSRRSANYHPNIWGDLFIQYDDKEPMELDEIMKQVIMLKEKVSEMLLPINENARSPLREANLIDSIQRLGLYHHFEHEIGELLRQIHNNYVENGTITLNEDLHSIALVFRLLRQQGYHILTDVFKKFKNEQGNFKETLIGDVEGMISLYEATHMRIHGEDILDEALSFTSLNLKMMATQLNPSLATKVNHSLKRPLFKNLPRLVARHYISNYEKDSSHDATLLLLAKLDFNLLQKQHQKEIGNISKWWKDLDFETKLPFARNRIVEAYFWILGVYFEPQYSIGRRILTKVISLASVIDDIYDVYGTIEELQLFTQAIERWDISCMDFLPDYMKFCYKAVWDVYEEMEQEMAKEGRTFCVVYAKNEMIRLVQAYFTEAQWFSKNYIPTVEEYMALGIVNSGYYLVTTISFIGMGCIAKEEIFQWLTNNPKIVNATAIIARLMDDIVSNEFEQERGHGASAIECYINEHGVSREDAINVLQRKVTNAWKDTNEELLDPTQVPKPLLMRVLNLSRVIDVLYKDEDCYTNSQGSTKNDIISILLNPCSI</sequence>
<dbReference type="Proteomes" id="UP001177021">
    <property type="component" value="Unassembled WGS sequence"/>
</dbReference>
<comment type="caution">
    <text evidence="1">The sequence shown here is derived from an EMBL/GenBank/DDBJ whole genome shotgun (WGS) entry which is preliminary data.</text>
</comment>
<organism evidence="1 2">
    <name type="scientific">Trifolium pratense</name>
    <name type="common">Red clover</name>
    <dbReference type="NCBI Taxonomy" id="57577"/>
    <lineage>
        <taxon>Eukaryota</taxon>
        <taxon>Viridiplantae</taxon>
        <taxon>Streptophyta</taxon>
        <taxon>Embryophyta</taxon>
        <taxon>Tracheophyta</taxon>
        <taxon>Spermatophyta</taxon>
        <taxon>Magnoliopsida</taxon>
        <taxon>eudicotyledons</taxon>
        <taxon>Gunneridae</taxon>
        <taxon>Pentapetalae</taxon>
        <taxon>rosids</taxon>
        <taxon>fabids</taxon>
        <taxon>Fabales</taxon>
        <taxon>Fabaceae</taxon>
        <taxon>Papilionoideae</taxon>
        <taxon>50 kb inversion clade</taxon>
        <taxon>NPAAA clade</taxon>
        <taxon>Hologalegina</taxon>
        <taxon>IRL clade</taxon>
        <taxon>Trifolieae</taxon>
        <taxon>Trifolium</taxon>
    </lineage>
</organism>
<keyword evidence="2" id="KW-1185">Reference proteome</keyword>
<evidence type="ECO:0000313" key="2">
    <source>
        <dbReference type="Proteomes" id="UP001177021"/>
    </source>
</evidence>
<protein>
    <submittedName>
        <fullName evidence="1">Uncharacterized protein</fullName>
    </submittedName>
</protein>
<reference evidence="1" key="1">
    <citation type="submission" date="2023-10" db="EMBL/GenBank/DDBJ databases">
        <authorList>
            <person name="Rodriguez Cubillos JULIANA M."/>
            <person name="De Vega J."/>
        </authorList>
    </citation>
    <scope>NUCLEOTIDE SEQUENCE</scope>
</reference>